<dbReference type="RefSeq" id="WP_050520835.1">
    <property type="nucleotide sequence ID" value="NZ_FOCO01000039.1"/>
</dbReference>
<gene>
    <name evidence="1" type="ORF">SAMN05216227_10392</name>
</gene>
<dbReference type="Proteomes" id="UP000183002">
    <property type="component" value="Unassembled WGS sequence"/>
</dbReference>
<dbReference type="OrthoDB" id="5119069at2"/>
<dbReference type="STRING" id="1077947.SAMN05216227_10392"/>
<dbReference type="AlphaFoldDB" id="A0A1H8L7S0"/>
<keyword evidence="2" id="KW-1185">Reference proteome</keyword>
<protein>
    <submittedName>
        <fullName evidence="1">Uncharacterized protein</fullName>
    </submittedName>
</protein>
<sequence length="277" mass="31545">MQGEFLPVWREMWRNVWKPLSEHPTAPDDLFVELFREVETIYKDRLDAATTLAEIVDDTEQSKAAFRNTKADQLKGEIAFVRFLTSAFEIVQDFGGDALSNRYYRLIQKFIDRYNLRYDLRRSFQLNPTLPGMFARLVSDLKLAAAKDAGLKTLLHEYEEAFRDLGFGQTEGRIKTCFAKQFNLLEAVAAKHPQATQDTLGKICNELNVWPHATVREAAKKIYGFRSYPGIGHGAGDGALRPIEMRDLISLSVQMTALLPYISDQLNADEIYWAGVV</sequence>
<organism evidence="1 2">
    <name type="scientific">Pseudorhodobacter antarcticus</name>
    <dbReference type="NCBI Taxonomy" id="1077947"/>
    <lineage>
        <taxon>Bacteria</taxon>
        <taxon>Pseudomonadati</taxon>
        <taxon>Pseudomonadota</taxon>
        <taxon>Alphaproteobacteria</taxon>
        <taxon>Rhodobacterales</taxon>
        <taxon>Paracoccaceae</taxon>
        <taxon>Pseudorhodobacter</taxon>
    </lineage>
</organism>
<reference evidence="1 2" key="1">
    <citation type="submission" date="2016-10" db="EMBL/GenBank/DDBJ databases">
        <authorList>
            <person name="de Groot N.N."/>
        </authorList>
    </citation>
    <scope>NUCLEOTIDE SEQUENCE [LARGE SCALE GENOMIC DNA]</scope>
    <source>
        <strain evidence="1 2">CGMCC 1.10836</strain>
    </source>
</reference>
<proteinExistence type="predicted"/>
<evidence type="ECO:0000313" key="2">
    <source>
        <dbReference type="Proteomes" id="UP000183002"/>
    </source>
</evidence>
<accession>A0A1H8L7S0</accession>
<dbReference type="EMBL" id="FOCO01000039">
    <property type="protein sequence ID" value="SEO00758.1"/>
    <property type="molecule type" value="Genomic_DNA"/>
</dbReference>
<name>A0A1H8L7S0_9RHOB</name>
<evidence type="ECO:0000313" key="1">
    <source>
        <dbReference type="EMBL" id="SEO00758.1"/>
    </source>
</evidence>